<organism evidence="1 2">
    <name type="scientific">Paenibacillus pectinilyticus</name>
    <dbReference type="NCBI Taxonomy" id="512399"/>
    <lineage>
        <taxon>Bacteria</taxon>
        <taxon>Bacillati</taxon>
        <taxon>Bacillota</taxon>
        <taxon>Bacilli</taxon>
        <taxon>Bacillales</taxon>
        <taxon>Paenibacillaceae</taxon>
        <taxon>Paenibacillus</taxon>
    </lineage>
</organism>
<dbReference type="STRING" id="512399.A8709_25020"/>
<accession>A0A1C1A297</accession>
<protein>
    <submittedName>
        <fullName evidence="1">Uncharacterized protein</fullName>
    </submittedName>
</protein>
<reference evidence="2" key="1">
    <citation type="submission" date="2016-05" db="EMBL/GenBank/DDBJ databases">
        <title>Paenibacillus oryzae. sp. nov., isolated from the rice root.</title>
        <authorList>
            <person name="Zhang J."/>
            <person name="Zhang X."/>
        </authorList>
    </citation>
    <scope>NUCLEOTIDE SEQUENCE [LARGE SCALE GENOMIC DNA]</scope>
    <source>
        <strain evidence="2">KCTC13222</strain>
    </source>
</reference>
<evidence type="ECO:0000313" key="2">
    <source>
        <dbReference type="Proteomes" id="UP000093309"/>
    </source>
</evidence>
<evidence type="ECO:0000313" key="1">
    <source>
        <dbReference type="EMBL" id="OCT14647.1"/>
    </source>
</evidence>
<gene>
    <name evidence="1" type="ORF">A8709_25020</name>
</gene>
<sequence length="137" mass="16195">MNLIHYYRQQFLELITQFEQSWEEEPHYKFGFLWHSYANTSYKEMFHLTQSRQESIYLMYAIELPATYTHSNISDVIKHVASPYELSIYVFPHKLLLTSSISTDNLQQTTLGFVNQARAEIIDLVFSAITQVDYLDV</sequence>
<dbReference type="OrthoDB" id="2595536at2"/>
<dbReference type="EMBL" id="LYPC01000018">
    <property type="protein sequence ID" value="OCT14647.1"/>
    <property type="molecule type" value="Genomic_DNA"/>
</dbReference>
<dbReference type="RefSeq" id="WP_065852886.1">
    <property type="nucleotide sequence ID" value="NZ_LYPC01000018.1"/>
</dbReference>
<dbReference type="Proteomes" id="UP000093309">
    <property type="component" value="Unassembled WGS sequence"/>
</dbReference>
<dbReference type="AlphaFoldDB" id="A0A1C1A297"/>
<keyword evidence="2" id="KW-1185">Reference proteome</keyword>
<comment type="caution">
    <text evidence="1">The sequence shown here is derived from an EMBL/GenBank/DDBJ whole genome shotgun (WGS) entry which is preliminary data.</text>
</comment>
<name>A0A1C1A297_9BACL</name>
<proteinExistence type="predicted"/>